<keyword evidence="3" id="KW-1185">Reference proteome</keyword>
<accession>A0A6P2BL30</accession>
<gene>
    <name evidence="2" type="ORF">EAS64_41940</name>
</gene>
<name>A0A6P2BL30_9ACTN</name>
<evidence type="ECO:0000313" key="3">
    <source>
        <dbReference type="Proteomes" id="UP000460272"/>
    </source>
</evidence>
<evidence type="ECO:0000313" key="2">
    <source>
        <dbReference type="EMBL" id="TVY99126.1"/>
    </source>
</evidence>
<proteinExistence type="predicted"/>
<reference evidence="2 3" key="1">
    <citation type="submission" date="2018-11" db="EMBL/GenBank/DDBJ databases">
        <title>Trebonia kvetii gen.nov., sp.nov., a novel acidophilic actinobacterium, and proposal of the new actinobacterial family Treboniaceae fam. nov.</title>
        <authorList>
            <person name="Rapoport D."/>
            <person name="Sagova-Mareckova M."/>
            <person name="Sedlacek I."/>
            <person name="Provaznik J."/>
            <person name="Kralova S."/>
            <person name="Pavlinic D."/>
            <person name="Benes V."/>
            <person name="Kopecky J."/>
        </authorList>
    </citation>
    <scope>NUCLEOTIDE SEQUENCE [LARGE SCALE GENOMIC DNA]</scope>
    <source>
        <strain evidence="2 3">15Tr583</strain>
    </source>
</reference>
<dbReference type="AlphaFoldDB" id="A0A6P2BL30"/>
<evidence type="ECO:0000256" key="1">
    <source>
        <dbReference type="SAM" id="MobiDB-lite"/>
    </source>
</evidence>
<organism evidence="2 3">
    <name type="scientific">Trebonia kvetii</name>
    <dbReference type="NCBI Taxonomy" id="2480626"/>
    <lineage>
        <taxon>Bacteria</taxon>
        <taxon>Bacillati</taxon>
        <taxon>Actinomycetota</taxon>
        <taxon>Actinomycetes</taxon>
        <taxon>Streptosporangiales</taxon>
        <taxon>Treboniaceae</taxon>
        <taxon>Trebonia</taxon>
    </lineage>
</organism>
<sequence>MRAHDPGQQPAPRRISPGGRPFRDMALYERLISSGIAAADRRGGVVDHVTARRRSLWLLSRSQQPDFMRGLIRFARDGAITASLKKELRYYARYPGHPHQPQSARLLQYAVARGTDLGPIGTDFAGLCDQVDYADSLLTELHDRVTHGRIQPEQASPEAAGPQPVTLARHDPATGIVTLILDDSTASMAIHAISISATDREAHVREVQQYSQSLPENSYGRLNRQVIAARETRITTRLRAIEHAYRTAIDHDAAPALERFEIAAPVDRTPDRELELE</sequence>
<dbReference type="RefSeq" id="WP_145862297.1">
    <property type="nucleotide sequence ID" value="NZ_RPFW01000013.1"/>
</dbReference>
<comment type="caution">
    <text evidence="2">The sequence shown here is derived from an EMBL/GenBank/DDBJ whole genome shotgun (WGS) entry which is preliminary data.</text>
</comment>
<protein>
    <submittedName>
        <fullName evidence="2">Uncharacterized protein</fullName>
    </submittedName>
</protein>
<dbReference type="Proteomes" id="UP000460272">
    <property type="component" value="Unassembled WGS sequence"/>
</dbReference>
<feature type="region of interest" description="Disordered" evidence="1">
    <location>
        <begin position="1"/>
        <end position="21"/>
    </location>
</feature>
<dbReference type="EMBL" id="RPFW01000013">
    <property type="protein sequence ID" value="TVY99126.1"/>
    <property type="molecule type" value="Genomic_DNA"/>
</dbReference>